<evidence type="ECO:0000313" key="2">
    <source>
        <dbReference type="EMBL" id="CAB3695387.1"/>
    </source>
</evidence>
<feature type="compositionally biased region" description="Low complexity" evidence="1">
    <location>
        <begin position="40"/>
        <end position="52"/>
    </location>
</feature>
<reference evidence="2 3" key="1">
    <citation type="submission" date="2020-04" db="EMBL/GenBank/DDBJ databases">
        <authorList>
            <person name="De Canck E."/>
        </authorList>
    </citation>
    <scope>NUCLEOTIDE SEQUENCE [LARGE SCALE GENOMIC DNA]</scope>
    <source>
        <strain evidence="2 3">LMG 3441</strain>
    </source>
</reference>
<feature type="compositionally biased region" description="Pro residues" evidence="1">
    <location>
        <begin position="53"/>
        <end position="83"/>
    </location>
</feature>
<dbReference type="AlphaFoldDB" id="A0A6S7AM79"/>
<dbReference type="EMBL" id="CADIJQ010000002">
    <property type="protein sequence ID" value="CAB3695387.1"/>
    <property type="molecule type" value="Genomic_DNA"/>
</dbReference>
<gene>
    <name evidence="2" type="ORF">LMG3441_02259</name>
</gene>
<accession>A0A6S7AM79</accession>
<dbReference type="Proteomes" id="UP000494269">
    <property type="component" value="Unassembled WGS sequence"/>
</dbReference>
<proteinExistence type="predicted"/>
<name>A0A6S7AM79_9BURK</name>
<evidence type="ECO:0000256" key="1">
    <source>
        <dbReference type="SAM" id="MobiDB-lite"/>
    </source>
</evidence>
<protein>
    <submittedName>
        <fullName evidence="2">Uncharacterized protein</fullName>
    </submittedName>
</protein>
<feature type="region of interest" description="Disordered" evidence="1">
    <location>
        <begin position="20"/>
        <end position="91"/>
    </location>
</feature>
<sequence>MRRCDIEAGRERELLCTLAAQYAPEEQNMTPTPHREPGLPDDLSPDDPSLPGNLPPDDPLPDPNQPPDDPPSHDPTPPAPDPRMPGAIDLA</sequence>
<keyword evidence="3" id="KW-1185">Reference proteome</keyword>
<evidence type="ECO:0000313" key="3">
    <source>
        <dbReference type="Proteomes" id="UP000494269"/>
    </source>
</evidence>
<organism evidence="2 3">
    <name type="scientific">Achromobacter kerstersii</name>
    <dbReference type="NCBI Taxonomy" id="1353890"/>
    <lineage>
        <taxon>Bacteria</taxon>
        <taxon>Pseudomonadati</taxon>
        <taxon>Pseudomonadota</taxon>
        <taxon>Betaproteobacteria</taxon>
        <taxon>Burkholderiales</taxon>
        <taxon>Alcaligenaceae</taxon>
        <taxon>Achromobacter</taxon>
    </lineage>
</organism>